<dbReference type="OrthoDB" id="9773828at2"/>
<dbReference type="Proteomes" id="UP000243887">
    <property type="component" value="Unassembled WGS sequence"/>
</dbReference>
<sequence length="318" mass="36088">MKTKLFGNTDLTVPPICFGGNVFGWTLDEKDSFKLLDELYDKGLRFIDTANNYSRWAPGHVGGESETILGKWFKQSKKRNDIVLATKVGGRMGDGTKGLAPDYIRSSVEASLRRLQTDHIDLYQSHYDDLETPQEETMSVFNELILEGKVRFIGASNLEPNRIVSANQISTERGWATYKSVQPLYNLYDRQKFEEEYLPVVLEEKLAVMSYFALASGFLTGKYRTEADLENSKRKDMVKGYLNERGLRILNALEKVAENRHVSLAQIATAWQINKPEITTPIISVTSSVQLNDLIDGCSLKLSKEEMEFLDRESVYSI</sequence>
<dbReference type="Pfam" id="PF00248">
    <property type="entry name" value="Aldo_ket_red"/>
    <property type="match status" value="1"/>
</dbReference>
<dbReference type="STRING" id="1150112.SAMN04487893_102284"/>
<protein>
    <submittedName>
        <fullName evidence="3">Predicted oxidoreductase</fullName>
    </submittedName>
</protein>
<name>A0A1I3MUX5_9FLAO</name>
<dbReference type="InterPro" id="IPR036812">
    <property type="entry name" value="NAD(P)_OxRdtase_dom_sf"/>
</dbReference>
<dbReference type="RefSeq" id="WP_090678038.1">
    <property type="nucleotide sequence ID" value="NZ_FORU01000002.1"/>
</dbReference>
<dbReference type="PANTHER" id="PTHR43364:SF6">
    <property type="entry name" value="OXIDOREDUCTASE-RELATED"/>
    <property type="match status" value="1"/>
</dbReference>
<evidence type="ECO:0000313" key="4">
    <source>
        <dbReference type="Proteomes" id="UP000243887"/>
    </source>
</evidence>
<dbReference type="CDD" id="cd19081">
    <property type="entry name" value="AKR_AKR9C1"/>
    <property type="match status" value="1"/>
</dbReference>
<evidence type="ECO:0000313" key="3">
    <source>
        <dbReference type="EMBL" id="SFJ00818.1"/>
    </source>
</evidence>
<dbReference type="SUPFAM" id="SSF51430">
    <property type="entry name" value="NAD(P)-linked oxidoreductase"/>
    <property type="match status" value="1"/>
</dbReference>
<evidence type="ECO:0000259" key="2">
    <source>
        <dbReference type="Pfam" id="PF00248"/>
    </source>
</evidence>
<dbReference type="GO" id="GO:0005829">
    <property type="term" value="C:cytosol"/>
    <property type="evidence" value="ECO:0007669"/>
    <property type="project" value="TreeGrafter"/>
</dbReference>
<keyword evidence="1" id="KW-0560">Oxidoreductase</keyword>
<dbReference type="Gene3D" id="3.20.20.100">
    <property type="entry name" value="NADP-dependent oxidoreductase domain"/>
    <property type="match status" value="1"/>
</dbReference>
<proteinExistence type="predicted"/>
<evidence type="ECO:0000256" key="1">
    <source>
        <dbReference type="ARBA" id="ARBA00023002"/>
    </source>
</evidence>
<dbReference type="InterPro" id="IPR050523">
    <property type="entry name" value="AKR_Detox_Biosynth"/>
</dbReference>
<dbReference type="EMBL" id="FORU01000002">
    <property type="protein sequence ID" value="SFJ00818.1"/>
    <property type="molecule type" value="Genomic_DNA"/>
</dbReference>
<accession>A0A1I3MUX5</accession>
<reference evidence="4" key="1">
    <citation type="submission" date="2016-10" db="EMBL/GenBank/DDBJ databases">
        <authorList>
            <person name="Varghese N."/>
            <person name="Submissions S."/>
        </authorList>
    </citation>
    <scope>NUCLEOTIDE SEQUENCE [LARGE SCALE GENOMIC DNA]</scope>
    <source>
        <strain evidence="4">DSM 26542</strain>
    </source>
</reference>
<dbReference type="GO" id="GO:0016491">
    <property type="term" value="F:oxidoreductase activity"/>
    <property type="evidence" value="ECO:0007669"/>
    <property type="project" value="UniProtKB-KW"/>
</dbReference>
<dbReference type="PANTHER" id="PTHR43364">
    <property type="entry name" value="NADH-SPECIFIC METHYLGLYOXAL REDUCTASE-RELATED"/>
    <property type="match status" value="1"/>
</dbReference>
<feature type="domain" description="NADP-dependent oxidoreductase" evidence="2">
    <location>
        <begin position="15"/>
        <end position="311"/>
    </location>
</feature>
<gene>
    <name evidence="3" type="ORF">SAMN04487893_102284</name>
</gene>
<dbReference type="AlphaFoldDB" id="A0A1I3MUX5"/>
<organism evidence="3 4">
    <name type="scientific">Myroides guanonis</name>
    <dbReference type="NCBI Taxonomy" id="1150112"/>
    <lineage>
        <taxon>Bacteria</taxon>
        <taxon>Pseudomonadati</taxon>
        <taxon>Bacteroidota</taxon>
        <taxon>Flavobacteriia</taxon>
        <taxon>Flavobacteriales</taxon>
        <taxon>Flavobacteriaceae</taxon>
        <taxon>Myroides</taxon>
    </lineage>
</organism>
<keyword evidence="4" id="KW-1185">Reference proteome</keyword>
<dbReference type="InterPro" id="IPR023210">
    <property type="entry name" value="NADP_OxRdtase_dom"/>
</dbReference>
<dbReference type="FunFam" id="3.20.20.100:FF:000004">
    <property type="entry name" value="Oxidoreductase, aldo/keto reductase"/>
    <property type="match status" value="1"/>
</dbReference>